<dbReference type="RefSeq" id="WP_379904857.1">
    <property type="nucleotide sequence ID" value="NZ_JBHRTR010000036.1"/>
</dbReference>
<evidence type="ECO:0008006" key="4">
    <source>
        <dbReference type="Google" id="ProtNLM"/>
    </source>
</evidence>
<name>A0ABV7L6R5_9PROT</name>
<dbReference type="Gene3D" id="3.40.50.1820">
    <property type="entry name" value="alpha/beta hydrolase"/>
    <property type="match status" value="1"/>
</dbReference>
<feature type="region of interest" description="Disordered" evidence="1">
    <location>
        <begin position="1"/>
        <end position="31"/>
    </location>
</feature>
<evidence type="ECO:0000313" key="3">
    <source>
        <dbReference type="Proteomes" id="UP001595528"/>
    </source>
</evidence>
<dbReference type="InterPro" id="IPR051321">
    <property type="entry name" value="PHA/PHB_synthase"/>
</dbReference>
<keyword evidence="3" id="KW-1185">Reference proteome</keyword>
<dbReference type="PANTHER" id="PTHR36837">
    <property type="entry name" value="POLY(3-HYDROXYALKANOATE) POLYMERASE SUBUNIT PHAC"/>
    <property type="match status" value="1"/>
</dbReference>
<feature type="compositionally biased region" description="Low complexity" evidence="1">
    <location>
        <begin position="11"/>
        <end position="22"/>
    </location>
</feature>
<protein>
    <recommendedName>
        <fullName evidence="4">Alpha/beta hydrolase</fullName>
    </recommendedName>
</protein>
<comment type="caution">
    <text evidence="2">The sequence shown here is derived from an EMBL/GenBank/DDBJ whole genome shotgun (WGS) entry which is preliminary data.</text>
</comment>
<organism evidence="2 3">
    <name type="scientific">Marinibaculum pumilum</name>
    <dbReference type="NCBI Taxonomy" id="1766165"/>
    <lineage>
        <taxon>Bacteria</taxon>
        <taxon>Pseudomonadati</taxon>
        <taxon>Pseudomonadota</taxon>
        <taxon>Alphaproteobacteria</taxon>
        <taxon>Rhodospirillales</taxon>
        <taxon>Rhodospirillaceae</taxon>
        <taxon>Marinibaculum</taxon>
    </lineage>
</organism>
<evidence type="ECO:0000313" key="2">
    <source>
        <dbReference type="EMBL" id="MFC3230055.1"/>
    </source>
</evidence>
<dbReference type="EMBL" id="JBHRTR010000036">
    <property type="protein sequence ID" value="MFC3230055.1"/>
    <property type="molecule type" value="Genomic_DNA"/>
</dbReference>
<proteinExistence type="predicted"/>
<dbReference type="InterPro" id="IPR029058">
    <property type="entry name" value="AB_hydrolase_fold"/>
</dbReference>
<dbReference type="SUPFAM" id="SSF53474">
    <property type="entry name" value="alpha/beta-Hydrolases"/>
    <property type="match status" value="1"/>
</dbReference>
<accession>A0ABV7L6R5</accession>
<reference evidence="3" key="1">
    <citation type="journal article" date="2019" name="Int. J. Syst. Evol. Microbiol.">
        <title>The Global Catalogue of Microorganisms (GCM) 10K type strain sequencing project: providing services to taxonomists for standard genome sequencing and annotation.</title>
        <authorList>
            <consortium name="The Broad Institute Genomics Platform"/>
            <consortium name="The Broad Institute Genome Sequencing Center for Infectious Disease"/>
            <person name="Wu L."/>
            <person name="Ma J."/>
        </authorList>
    </citation>
    <scope>NUCLEOTIDE SEQUENCE [LARGE SCALE GENOMIC DNA]</scope>
    <source>
        <strain evidence="3">KCTC 42964</strain>
    </source>
</reference>
<gene>
    <name evidence="2" type="ORF">ACFOGJ_22585</name>
</gene>
<sequence length="456" mass="47431">MARGPKSHPETGQTRTGQTGTGEAESGPPRWPVPLPLHLGLSNLILASSCAAWPLARNGSIDWKPACRSDAAELLPQLQACPPELLGPAVLEAACARLSQVQAGIERYAGDPPARPAPPGPVVWQAGTTRIHDGAPHLAGRGGAHVLLVPSLINRAHILALGDGHGLVGHLAAAGIRPLLLDWDRPGPEEGGFGIADYVAERVRPALRFAAAQAAHLHTRQVPARWRSAPSRPVVLGYCMGGLLTLGALLGAQAAGEVEDLAAGLALVATPWDFGADPLFSAVGALMLAQEGSMRRWIRSAGGLPPEFLQALFVLRDPALPVRKFSGFAGLPPGSATAGNFLDLEGWANDGVPLAGPAAEECLFDWFGRNAPATDAWQIRGQIMRPEALTLPVFAAIAARDRLVPPVSAEALVGRLAQAATIRVPGGHVGMVAGRGARAGLWQPLAEWVLACCSAA</sequence>
<evidence type="ECO:0000256" key="1">
    <source>
        <dbReference type="SAM" id="MobiDB-lite"/>
    </source>
</evidence>
<dbReference type="Proteomes" id="UP001595528">
    <property type="component" value="Unassembled WGS sequence"/>
</dbReference>
<dbReference type="PANTHER" id="PTHR36837:SF2">
    <property type="entry name" value="POLY(3-HYDROXYALKANOATE) POLYMERASE SUBUNIT PHAC"/>
    <property type="match status" value="1"/>
</dbReference>